<proteinExistence type="predicted"/>
<evidence type="ECO:0000256" key="1">
    <source>
        <dbReference type="ARBA" id="ARBA00004141"/>
    </source>
</evidence>
<dbReference type="InterPro" id="IPR007016">
    <property type="entry name" value="O-antigen_ligase-rel_domated"/>
</dbReference>
<feature type="transmembrane region" description="Helical" evidence="5">
    <location>
        <begin position="205"/>
        <end position="223"/>
    </location>
</feature>
<comment type="subcellular location">
    <subcellularLocation>
        <location evidence="1">Membrane</location>
        <topology evidence="1">Multi-pass membrane protein</topology>
    </subcellularLocation>
</comment>
<organism evidence="7 8">
    <name type="scientific">Planococcus citreus</name>
    <dbReference type="NCBI Taxonomy" id="1373"/>
    <lineage>
        <taxon>Bacteria</taxon>
        <taxon>Bacillati</taxon>
        <taxon>Bacillota</taxon>
        <taxon>Bacilli</taxon>
        <taxon>Bacillales</taxon>
        <taxon>Caryophanaceae</taxon>
        <taxon>Planococcus</taxon>
    </lineage>
</organism>
<dbReference type="InterPro" id="IPR051533">
    <property type="entry name" value="WaaL-like"/>
</dbReference>
<evidence type="ECO:0000259" key="6">
    <source>
        <dbReference type="Pfam" id="PF04932"/>
    </source>
</evidence>
<feature type="transmembrane region" description="Helical" evidence="5">
    <location>
        <begin position="183"/>
        <end position="199"/>
    </location>
</feature>
<evidence type="ECO:0000313" key="7">
    <source>
        <dbReference type="EMBL" id="RLJ90661.1"/>
    </source>
</evidence>
<gene>
    <name evidence="7" type="ORF">DFR62_0808</name>
</gene>
<dbReference type="AlphaFoldDB" id="A0A497YMD7"/>
<keyword evidence="8" id="KW-1185">Reference proteome</keyword>
<feature type="transmembrane region" description="Helical" evidence="5">
    <location>
        <begin position="353"/>
        <end position="370"/>
    </location>
</feature>
<dbReference type="Proteomes" id="UP000280791">
    <property type="component" value="Unassembled WGS sequence"/>
</dbReference>
<evidence type="ECO:0000256" key="3">
    <source>
        <dbReference type="ARBA" id="ARBA00022989"/>
    </source>
</evidence>
<accession>A0A497YMD7</accession>
<keyword evidence="7" id="KW-0436">Ligase</keyword>
<dbReference type="RefSeq" id="WP_121298152.1">
    <property type="nucleotide sequence ID" value="NZ_QBEW01000081.1"/>
</dbReference>
<feature type="transmembrane region" description="Helical" evidence="5">
    <location>
        <begin position="7"/>
        <end position="24"/>
    </location>
</feature>
<evidence type="ECO:0000313" key="8">
    <source>
        <dbReference type="Proteomes" id="UP000280791"/>
    </source>
</evidence>
<feature type="transmembrane region" description="Helical" evidence="5">
    <location>
        <begin position="235"/>
        <end position="256"/>
    </location>
</feature>
<dbReference type="EMBL" id="RCCP01000001">
    <property type="protein sequence ID" value="RLJ90661.1"/>
    <property type="molecule type" value="Genomic_DNA"/>
</dbReference>
<feature type="transmembrane region" description="Helical" evidence="5">
    <location>
        <begin position="91"/>
        <end position="109"/>
    </location>
</feature>
<dbReference type="OrthoDB" id="104748at2"/>
<feature type="transmembrane region" description="Helical" evidence="5">
    <location>
        <begin position="327"/>
        <end position="346"/>
    </location>
</feature>
<feature type="transmembrane region" description="Helical" evidence="5">
    <location>
        <begin position="121"/>
        <end position="142"/>
    </location>
</feature>
<dbReference type="GO" id="GO:0016020">
    <property type="term" value="C:membrane"/>
    <property type="evidence" value="ECO:0007669"/>
    <property type="project" value="UniProtKB-SubCell"/>
</dbReference>
<feature type="transmembrane region" description="Helical" evidence="5">
    <location>
        <begin position="59"/>
        <end position="79"/>
    </location>
</feature>
<reference evidence="7 8" key="1">
    <citation type="submission" date="2018-10" db="EMBL/GenBank/DDBJ databases">
        <title>Genomic Encyclopedia of Type Strains, Phase IV (KMG-IV): sequencing the most valuable type-strain genomes for metagenomic binning, comparative biology and taxonomic classification.</title>
        <authorList>
            <person name="Goeker M."/>
        </authorList>
    </citation>
    <scope>NUCLEOTIDE SEQUENCE [LARGE SCALE GENOMIC DNA]</scope>
    <source>
        <strain evidence="7 8">DSM 20549</strain>
    </source>
</reference>
<feature type="transmembrane region" description="Helical" evidence="5">
    <location>
        <begin position="30"/>
        <end position="47"/>
    </location>
</feature>
<name>A0A497YMD7_9BACL</name>
<evidence type="ECO:0000256" key="4">
    <source>
        <dbReference type="ARBA" id="ARBA00023136"/>
    </source>
</evidence>
<feature type="transmembrane region" description="Helical" evidence="5">
    <location>
        <begin position="382"/>
        <end position="399"/>
    </location>
</feature>
<dbReference type="PANTHER" id="PTHR37422:SF17">
    <property type="entry name" value="O-ANTIGEN LIGASE"/>
    <property type="match status" value="1"/>
</dbReference>
<dbReference type="GO" id="GO:0016874">
    <property type="term" value="F:ligase activity"/>
    <property type="evidence" value="ECO:0007669"/>
    <property type="project" value="UniProtKB-KW"/>
</dbReference>
<sequence length="410" mass="46093">MRKFYHTVISAEFFFAVFLFVGYFKEVVNFPIDLAAVFLAFTILAVLKRLYFLPHISKVYFLPVGLILLFMMYLIFGYFYSPNIIAAQEKVLKIIVLTIPAAILPFFILNKKENVRRLADSIVVISAFSALAILPVAINSISGVGFVGYGDGNYQGLARLTGAGLVFLAFYHFNETKRSSDRIGYSILILIFSFVLLSTGSRMPIIALGILVIYYLATSIKVFKHSLYMKKEVKPIIGLLILLVPFLTVAINKGYFSTVFNRFEILFSDGGGTSAAERVHRFDSSLSMWGDRPIAGNGTGSFGYLYNGTNQNDYPHNIVLELLVENGLIGLILFIFLITQVLYFLIKVKSQKLYSPLLTACVFFLVYFFINAMVSGDINSNRMFFASISILLTSCILMLDRNKEKISKTY</sequence>
<feature type="domain" description="O-antigen ligase-related" evidence="6">
    <location>
        <begin position="188"/>
        <end position="335"/>
    </location>
</feature>
<evidence type="ECO:0000256" key="5">
    <source>
        <dbReference type="SAM" id="Phobius"/>
    </source>
</evidence>
<keyword evidence="3 5" id="KW-1133">Transmembrane helix</keyword>
<protein>
    <submittedName>
        <fullName evidence="7">O-antigen ligase</fullName>
    </submittedName>
</protein>
<feature type="transmembrane region" description="Helical" evidence="5">
    <location>
        <begin position="154"/>
        <end position="171"/>
    </location>
</feature>
<dbReference type="PANTHER" id="PTHR37422">
    <property type="entry name" value="TEICHURONIC ACID BIOSYNTHESIS PROTEIN TUAE"/>
    <property type="match status" value="1"/>
</dbReference>
<keyword evidence="4 5" id="KW-0472">Membrane</keyword>
<keyword evidence="2 5" id="KW-0812">Transmembrane</keyword>
<comment type="caution">
    <text evidence="7">The sequence shown here is derived from an EMBL/GenBank/DDBJ whole genome shotgun (WGS) entry which is preliminary data.</text>
</comment>
<evidence type="ECO:0000256" key="2">
    <source>
        <dbReference type="ARBA" id="ARBA00022692"/>
    </source>
</evidence>
<dbReference type="Pfam" id="PF04932">
    <property type="entry name" value="Wzy_C"/>
    <property type="match status" value="1"/>
</dbReference>